<reference evidence="2 3" key="1">
    <citation type="submission" date="2023-10" db="EMBL/GenBank/DDBJ databases">
        <title>Virgibacillus halophilus 5B73C genome.</title>
        <authorList>
            <person name="Miliotis G."/>
            <person name="Sengupta P."/>
            <person name="Hameed A."/>
            <person name="Chuvochina M."/>
            <person name="Mcdonagh F."/>
            <person name="Simpson A.C."/>
            <person name="Singh N.K."/>
            <person name="Rekha P.D."/>
            <person name="Raman K."/>
            <person name="Hugenholtz P."/>
            <person name="Venkateswaran K."/>
        </authorList>
    </citation>
    <scope>NUCLEOTIDE SEQUENCE [LARGE SCALE GENOMIC DNA]</scope>
    <source>
        <strain evidence="2 3">5B73C</strain>
    </source>
</reference>
<dbReference type="SUPFAM" id="SSF63380">
    <property type="entry name" value="Riboflavin synthase domain-like"/>
    <property type="match status" value="1"/>
</dbReference>
<evidence type="ECO:0000313" key="3">
    <source>
        <dbReference type="Proteomes" id="UP001281447"/>
    </source>
</evidence>
<organism evidence="2 3">
    <name type="scientific">Tigheibacillus halophilus</name>
    <dbReference type="NCBI Taxonomy" id="361280"/>
    <lineage>
        <taxon>Bacteria</taxon>
        <taxon>Bacillati</taxon>
        <taxon>Bacillota</taxon>
        <taxon>Bacilli</taxon>
        <taxon>Bacillales</taxon>
        <taxon>Bacillaceae</taxon>
        <taxon>Tigheibacillus</taxon>
    </lineage>
</organism>
<gene>
    <name evidence="2" type="ORF">RWE15_18200</name>
</gene>
<sequence length="238" mass="26953">MATFSIKLKKKKEIAADTFAFYWQVPEDFTFKAGQFADFTLIDPPETDEEGNTRAFSFVYAPHENELVTTTRIRDSAYKRVLRDLKEGTEVSFDGPHGGFTLHKTESTPAVFIIGGIGITPVRSMIAQALKEGTSHQITLLFSNKTLKDAPFLEEFEQLAKEHDNFTFVPVMTRSNEDEWNGERGHINEELLKRHVKDVEAPIYYLSGPADMVQAMQEMLIAAGANEDNIRMEEFSGY</sequence>
<dbReference type="CDD" id="cd00322">
    <property type="entry name" value="FNR_like"/>
    <property type="match status" value="1"/>
</dbReference>
<dbReference type="Gene3D" id="3.40.50.80">
    <property type="entry name" value="Nucleotide-binding domain of ferredoxin-NADP reductase (FNR) module"/>
    <property type="match status" value="1"/>
</dbReference>
<dbReference type="PRINTS" id="PR00410">
    <property type="entry name" value="PHEHYDRXLASE"/>
</dbReference>
<dbReference type="PANTHER" id="PTHR47354:SF5">
    <property type="entry name" value="PROTEIN RFBI"/>
    <property type="match status" value="1"/>
</dbReference>
<dbReference type="InterPro" id="IPR017938">
    <property type="entry name" value="Riboflavin_synthase-like_b-brl"/>
</dbReference>
<dbReference type="Proteomes" id="UP001281447">
    <property type="component" value="Unassembled WGS sequence"/>
</dbReference>
<dbReference type="PANTHER" id="PTHR47354">
    <property type="entry name" value="NADH OXIDOREDUCTASE HCR"/>
    <property type="match status" value="1"/>
</dbReference>
<dbReference type="SUPFAM" id="SSF52343">
    <property type="entry name" value="Ferredoxin reductase-like, C-terminal NADP-linked domain"/>
    <property type="match status" value="1"/>
</dbReference>
<accession>A0ABU5C9G2</accession>
<dbReference type="PROSITE" id="PS51384">
    <property type="entry name" value="FAD_FR"/>
    <property type="match status" value="1"/>
</dbReference>
<dbReference type="InterPro" id="IPR050415">
    <property type="entry name" value="MRET"/>
</dbReference>
<comment type="caution">
    <text evidence="2">The sequence shown here is derived from an EMBL/GenBank/DDBJ whole genome shotgun (WGS) entry which is preliminary data.</text>
</comment>
<evidence type="ECO:0000259" key="1">
    <source>
        <dbReference type="PROSITE" id="PS51384"/>
    </source>
</evidence>
<protein>
    <submittedName>
        <fullName evidence="2">FAD-dependent oxidoreductase</fullName>
    </submittedName>
</protein>
<feature type="domain" description="FAD-binding FR-type" evidence="1">
    <location>
        <begin position="1"/>
        <end position="103"/>
    </location>
</feature>
<dbReference type="InterPro" id="IPR039261">
    <property type="entry name" value="FNR_nucleotide-bd"/>
</dbReference>
<dbReference type="EMBL" id="JAWDIP010000004">
    <property type="protein sequence ID" value="MDY0395956.1"/>
    <property type="molecule type" value="Genomic_DNA"/>
</dbReference>
<name>A0ABU5C9G2_9BACI</name>
<dbReference type="Gene3D" id="2.40.30.10">
    <property type="entry name" value="Translation factors"/>
    <property type="match status" value="1"/>
</dbReference>
<dbReference type="InterPro" id="IPR017927">
    <property type="entry name" value="FAD-bd_FR_type"/>
</dbReference>
<dbReference type="Pfam" id="PF00175">
    <property type="entry name" value="NAD_binding_1"/>
    <property type="match status" value="1"/>
</dbReference>
<dbReference type="RefSeq" id="WP_390352343.1">
    <property type="nucleotide sequence ID" value="NZ_JBHUIZ010000003.1"/>
</dbReference>
<proteinExistence type="predicted"/>
<keyword evidence="3" id="KW-1185">Reference proteome</keyword>
<evidence type="ECO:0000313" key="2">
    <source>
        <dbReference type="EMBL" id="MDY0395956.1"/>
    </source>
</evidence>
<dbReference type="InterPro" id="IPR001433">
    <property type="entry name" value="OxRdtase_FAD/NAD-bd"/>
</dbReference>